<feature type="compositionally biased region" description="Polar residues" evidence="1">
    <location>
        <begin position="171"/>
        <end position="186"/>
    </location>
</feature>
<evidence type="ECO:0000313" key="3">
    <source>
        <dbReference type="Proteomes" id="UP000034036"/>
    </source>
</evidence>
<evidence type="ECO:0000256" key="1">
    <source>
        <dbReference type="SAM" id="MobiDB-lite"/>
    </source>
</evidence>
<dbReference type="EMBL" id="LCDF01000014">
    <property type="protein sequence ID" value="KKS47644.1"/>
    <property type="molecule type" value="Genomic_DNA"/>
</dbReference>
<feature type="compositionally biased region" description="Basic and acidic residues" evidence="1">
    <location>
        <begin position="245"/>
        <end position="255"/>
    </location>
</feature>
<comment type="caution">
    <text evidence="2">The sequence shown here is derived from an EMBL/GenBank/DDBJ whole genome shotgun (WGS) entry which is preliminary data.</text>
</comment>
<feature type="compositionally biased region" description="Basic and acidic residues" evidence="1">
    <location>
        <begin position="204"/>
        <end position="230"/>
    </location>
</feature>
<feature type="compositionally biased region" description="Pro residues" evidence="1">
    <location>
        <begin position="234"/>
        <end position="243"/>
    </location>
</feature>
<feature type="region of interest" description="Disordered" evidence="1">
    <location>
        <begin position="157"/>
        <end position="255"/>
    </location>
</feature>
<organism evidence="2 3">
    <name type="scientific">Candidatus Giovannonibacteria bacterium GW2011_GWF2_42_19</name>
    <dbReference type="NCBI Taxonomy" id="1618659"/>
    <lineage>
        <taxon>Bacteria</taxon>
        <taxon>Candidatus Giovannoniibacteriota</taxon>
    </lineage>
</organism>
<dbReference type="Proteomes" id="UP000034036">
    <property type="component" value="Unassembled WGS sequence"/>
</dbReference>
<evidence type="ECO:0000313" key="2">
    <source>
        <dbReference type="EMBL" id="KKS47644.1"/>
    </source>
</evidence>
<gene>
    <name evidence="2" type="ORF">UV11_C0014G0004</name>
</gene>
<name>A0A0G0ZG51_9BACT</name>
<sequence length="255" mass="29181">MKTLPEDLREAFFSEEVTNVIIKTAKNYGLHVDQYGILGGEVYGIIFGLSHPKDFIINLTNRLGVEKEIAKKIAEDINLQIFQKIRLSLKKIHNITDEAQKALAKPPEIHENKVAQHIKPDEIKMAPKPLPAPPKKEEATQREPRVKELKPLEIRPVPQPIKIGPEPKINYESSAPSTQKEPNMNKTGEEETKEKIFNVMPKITDMETIRQQTEKKEAIKKAEEKRREVKMPTLPKPPTPPASVPHKEDPYREEF</sequence>
<feature type="compositionally biased region" description="Basic and acidic residues" evidence="1">
    <location>
        <begin position="187"/>
        <end position="196"/>
    </location>
</feature>
<dbReference type="STRING" id="1618659.UV11_C0014G0004"/>
<reference evidence="2 3" key="1">
    <citation type="journal article" date="2015" name="Nature">
        <title>rRNA introns, odd ribosomes, and small enigmatic genomes across a large radiation of phyla.</title>
        <authorList>
            <person name="Brown C.T."/>
            <person name="Hug L.A."/>
            <person name="Thomas B.C."/>
            <person name="Sharon I."/>
            <person name="Castelle C.J."/>
            <person name="Singh A."/>
            <person name="Wilkins M.J."/>
            <person name="Williams K.H."/>
            <person name="Banfield J.F."/>
        </authorList>
    </citation>
    <scope>NUCLEOTIDE SEQUENCE [LARGE SCALE GENOMIC DNA]</scope>
</reference>
<feature type="compositionally biased region" description="Basic and acidic residues" evidence="1">
    <location>
        <begin position="134"/>
        <end position="145"/>
    </location>
</feature>
<accession>A0A0G0ZG51</accession>
<proteinExistence type="predicted"/>
<dbReference type="AlphaFoldDB" id="A0A0G0ZG51"/>
<protein>
    <submittedName>
        <fullName evidence="2">Uncharacterized protein</fullName>
    </submittedName>
</protein>
<feature type="region of interest" description="Disordered" evidence="1">
    <location>
        <begin position="124"/>
        <end position="145"/>
    </location>
</feature>